<dbReference type="InterPro" id="IPR000626">
    <property type="entry name" value="Ubiquitin-like_dom"/>
</dbReference>
<dbReference type="InterPro" id="IPR029071">
    <property type="entry name" value="Ubiquitin-like_domsf"/>
</dbReference>
<feature type="domain" description="Ubiquitin-like" evidence="1">
    <location>
        <begin position="62"/>
        <end position="139"/>
    </location>
</feature>
<accession>A0A2G5BFX0</accession>
<dbReference type="Proteomes" id="UP000242474">
    <property type="component" value="Unassembled WGS sequence"/>
</dbReference>
<gene>
    <name evidence="2" type="ORF">COEREDRAFT_7097</name>
</gene>
<sequence length="254" mass="27453">MATDLSFFDATLAQLSQMSVQRSLATETRIPDGLRYPPQHFDFKMPPIRTSFVASEEREDFFTLTFKTLKAPVRRFTLHTSSVRTVAQVKRHLSRVSGIASNNMRLVLGGKGLVDSKLIGDYAIQEDSVIQIISKPAGATPSPLLEADEVSVVDAAQANPLSSVLGQRSGAAKDVDAAVAQAAAMERSHAATGYTTDASSDGESGMTLNQATKDQLQQKNSAFRNNLRELIHNQFSSSQAGVVDRILDGHFASL</sequence>
<dbReference type="AlphaFoldDB" id="A0A2G5BFX0"/>
<dbReference type="Gene3D" id="3.10.20.90">
    <property type="entry name" value="Phosphatidylinositol 3-kinase Catalytic Subunit, Chain A, domain 1"/>
    <property type="match status" value="1"/>
</dbReference>
<evidence type="ECO:0000313" key="2">
    <source>
        <dbReference type="EMBL" id="PIA17914.1"/>
    </source>
</evidence>
<dbReference type="OrthoDB" id="428577at2759"/>
<dbReference type="SUPFAM" id="SSF54236">
    <property type="entry name" value="Ubiquitin-like"/>
    <property type="match status" value="1"/>
</dbReference>
<dbReference type="PROSITE" id="PS50053">
    <property type="entry name" value="UBIQUITIN_2"/>
    <property type="match status" value="1"/>
</dbReference>
<reference evidence="2 3" key="1">
    <citation type="journal article" date="2015" name="Genome Biol. Evol.">
        <title>Phylogenomic analyses indicate that early fungi evolved digesting cell walls of algal ancestors of land plants.</title>
        <authorList>
            <person name="Chang Y."/>
            <person name="Wang S."/>
            <person name="Sekimoto S."/>
            <person name="Aerts A.L."/>
            <person name="Choi C."/>
            <person name="Clum A."/>
            <person name="LaButti K.M."/>
            <person name="Lindquist E.A."/>
            <person name="Yee Ngan C."/>
            <person name="Ohm R.A."/>
            <person name="Salamov A.A."/>
            <person name="Grigoriev I.V."/>
            <person name="Spatafora J.W."/>
            <person name="Berbee M.L."/>
        </authorList>
    </citation>
    <scope>NUCLEOTIDE SEQUENCE [LARGE SCALE GENOMIC DNA]</scope>
    <source>
        <strain evidence="2 3">NRRL 1564</strain>
    </source>
</reference>
<proteinExistence type="predicted"/>
<evidence type="ECO:0000259" key="1">
    <source>
        <dbReference type="PROSITE" id="PS50053"/>
    </source>
</evidence>
<dbReference type="SMART" id="SM00213">
    <property type="entry name" value="UBQ"/>
    <property type="match status" value="1"/>
</dbReference>
<dbReference type="Pfam" id="PF00240">
    <property type="entry name" value="ubiquitin"/>
    <property type="match status" value="1"/>
</dbReference>
<keyword evidence="3" id="KW-1185">Reference proteome</keyword>
<dbReference type="CDD" id="cd17039">
    <property type="entry name" value="Ubl_ubiquitin_like"/>
    <property type="match status" value="1"/>
</dbReference>
<evidence type="ECO:0000313" key="3">
    <source>
        <dbReference type="Proteomes" id="UP000242474"/>
    </source>
</evidence>
<name>A0A2G5BFX0_COERN</name>
<protein>
    <recommendedName>
        <fullName evidence="1">Ubiquitin-like domain-containing protein</fullName>
    </recommendedName>
</protein>
<organism evidence="2 3">
    <name type="scientific">Coemansia reversa (strain ATCC 12441 / NRRL 1564)</name>
    <dbReference type="NCBI Taxonomy" id="763665"/>
    <lineage>
        <taxon>Eukaryota</taxon>
        <taxon>Fungi</taxon>
        <taxon>Fungi incertae sedis</taxon>
        <taxon>Zoopagomycota</taxon>
        <taxon>Kickxellomycotina</taxon>
        <taxon>Kickxellomycetes</taxon>
        <taxon>Kickxellales</taxon>
        <taxon>Kickxellaceae</taxon>
        <taxon>Coemansia</taxon>
    </lineage>
</organism>
<dbReference type="EMBL" id="KZ303492">
    <property type="protein sequence ID" value="PIA17914.1"/>
    <property type="molecule type" value="Genomic_DNA"/>
</dbReference>